<sequence length="209" mass="22552">MQQPTNEKNAAPAYEAQAPAHPASVPAGAPGMSAGFAPSAYGQQPQMQQVQQGQPREWSTGLCSCGDNCGEFCLSWWCPCMGYSRYKSRLEALQQTGAPLPADDVPNCAAPGVLYLAVHCLSGFGFIFDFMARTDIRKRYNIDGSAFGDCCTACCCIPCVQGQNSRELRREEDAFRARMQAGQYGQGPGPDQTMQMQAQKPMAYPPASA</sequence>
<dbReference type="AlphaFoldDB" id="A0A2S5BE74"/>
<feature type="region of interest" description="Disordered" evidence="1">
    <location>
        <begin position="1"/>
        <end position="29"/>
    </location>
</feature>
<evidence type="ECO:0000256" key="1">
    <source>
        <dbReference type="SAM" id="MobiDB-lite"/>
    </source>
</evidence>
<evidence type="ECO:0000313" key="3">
    <source>
        <dbReference type="Proteomes" id="UP000237144"/>
    </source>
</evidence>
<keyword evidence="3" id="KW-1185">Reference proteome</keyword>
<proteinExistence type="predicted"/>
<reference evidence="2 3" key="1">
    <citation type="journal article" date="2018" name="Front. Microbiol.">
        <title>Prospects for Fungal Bioremediation of Acidic Radioactive Waste Sites: Characterization and Genome Sequence of Rhodotorula taiwanensis MD1149.</title>
        <authorList>
            <person name="Tkavc R."/>
            <person name="Matrosova V.Y."/>
            <person name="Grichenko O.E."/>
            <person name="Gostincar C."/>
            <person name="Volpe R.P."/>
            <person name="Klimenkova P."/>
            <person name="Gaidamakova E.K."/>
            <person name="Zhou C.E."/>
            <person name="Stewart B.J."/>
            <person name="Lyman M.G."/>
            <person name="Malfatti S.A."/>
            <person name="Rubinfeld B."/>
            <person name="Courtot M."/>
            <person name="Singh J."/>
            <person name="Dalgard C.L."/>
            <person name="Hamilton T."/>
            <person name="Frey K.G."/>
            <person name="Gunde-Cimerman N."/>
            <person name="Dugan L."/>
            <person name="Daly M.J."/>
        </authorList>
    </citation>
    <scope>NUCLEOTIDE SEQUENCE [LARGE SCALE GENOMIC DNA]</scope>
    <source>
        <strain evidence="2 3">MD1149</strain>
    </source>
</reference>
<name>A0A2S5BE74_9BASI</name>
<comment type="caution">
    <text evidence="2">The sequence shown here is derived from an EMBL/GenBank/DDBJ whole genome shotgun (WGS) entry which is preliminary data.</text>
</comment>
<protein>
    <recommendedName>
        <fullName evidence="4">PLAC8 family-domain-containing protein</fullName>
    </recommendedName>
</protein>
<dbReference type="EMBL" id="PJQD01000020">
    <property type="protein sequence ID" value="POY75068.1"/>
    <property type="molecule type" value="Genomic_DNA"/>
</dbReference>
<dbReference type="NCBIfam" id="TIGR01571">
    <property type="entry name" value="A_thal_Cys_rich"/>
    <property type="match status" value="1"/>
</dbReference>
<dbReference type="PANTHER" id="PTHR15907">
    <property type="entry name" value="DUF614 FAMILY PROTEIN-RELATED"/>
    <property type="match status" value="1"/>
</dbReference>
<gene>
    <name evidence="2" type="ORF">BMF94_2044</name>
</gene>
<dbReference type="InterPro" id="IPR006461">
    <property type="entry name" value="PLAC_motif_containing"/>
</dbReference>
<evidence type="ECO:0000313" key="2">
    <source>
        <dbReference type="EMBL" id="POY75068.1"/>
    </source>
</evidence>
<feature type="compositionally biased region" description="Low complexity" evidence="1">
    <location>
        <begin position="10"/>
        <end position="23"/>
    </location>
</feature>
<accession>A0A2S5BE74</accession>
<organism evidence="2 3">
    <name type="scientific">Rhodotorula taiwanensis</name>
    <dbReference type="NCBI Taxonomy" id="741276"/>
    <lineage>
        <taxon>Eukaryota</taxon>
        <taxon>Fungi</taxon>
        <taxon>Dikarya</taxon>
        <taxon>Basidiomycota</taxon>
        <taxon>Pucciniomycotina</taxon>
        <taxon>Microbotryomycetes</taxon>
        <taxon>Sporidiobolales</taxon>
        <taxon>Sporidiobolaceae</taxon>
        <taxon>Rhodotorula</taxon>
    </lineage>
</organism>
<dbReference type="Proteomes" id="UP000237144">
    <property type="component" value="Unassembled WGS sequence"/>
</dbReference>
<dbReference type="OrthoDB" id="1045822at2759"/>
<feature type="region of interest" description="Disordered" evidence="1">
    <location>
        <begin position="179"/>
        <end position="209"/>
    </location>
</feature>
<evidence type="ECO:0008006" key="4">
    <source>
        <dbReference type="Google" id="ProtNLM"/>
    </source>
</evidence>
<dbReference type="STRING" id="741276.A0A2S5BE74"/>
<dbReference type="Pfam" id="PF04749">
    <property type="entry name" value="PLAC8"/>
    <property type="match status" value="1"/>
</dbReference>